<evidence type="ECO:0000256" key="1">
    <source>
        <dbReference type="ARBA" id="ARBA00022603"/>
    </source>
</evidence>
<keyword evidence="5" id="KW-1185">Reference proteome</keyword>
<dbReference type="GO" id="GO:0032259">
    <property type="term" value="P:methylation"/>
    <property type="evidence" value="ECO:0007669"/>
    <property type="project" value="UniProtKB-KW"/>
</dbReference>
<dbReference type="RefSeq" id="WP_251936889.1">
    <property type="nucleotide sequence ID" value="NZ_CP098747.1"/>
</dbReference>
<accession>A0ABY4W792</accession>
<dbReference type="PANTHER" id="PTHR47739">
    <property type="entry name" value="TRNA1(VAL) (ADENINE(37)-N6)-METHYLTRANSFERASE"/>
    <property type="match status" value="1"/>
</dbReference>
<evidence type="ECO:0000313" key="5">
    <source>
        <dbReference type="Proteomes" id="UP001056291"/>
    </source>
</evidence>
<protein>
    <submittedName>
        <fullName evidence="4">Methyltransferase</fullName>
    </submittedName>
</protein>
<name>A0ABY4W792_9PROT</name>
<evidence type="ECO:0000313" key="4">
    <source>
        <dbReference type="EMBL" id="USG62769.1"/>
    </source>
</evidence>
<keyword evidence="1 4" id="KW-0489">Methyltransferase</keyword>
<dbReference type="CDD" id="cd02440">
    <property type="entry name" value="AdoMet_MTases"/>
    <property type="match status" value="1"/>
</dbReference>
<evidence type="ECO:0000256" key="2">
    <source>
        <dbReference type="ARBA" id="ARBA00022691"/>
    </source>
</evidence>
<dbReference type="Proteomes" id="UP001056291">
    <property type="component" value="Chromosome"/>
</dbReference>
<proteinExistence type="predicted"/>
<gene>
    <name evidence="4" type="ORF">NBZ79_07240</name>
</gene>
<dbReference type="EMBL" id="CP098747">
    <property type="protein sequence ID" value="USG62769.1"/>
    <property type="molecule type" value="Genomic_DNA"/>
</dbReference>
<reference evidence="4" key="1">
    <citation type="submission" date="2022-06" db="EMBL/GenBank/DDBJ databases">
        <title>Sneathiella actinostolidae sp. nov., isolated from a sea anemonein the Western Pacific Ocean.</title>
        <authorList>
            <person name="Wei M.J."/>
        </authorList>
    </citation>
    <scope>NUCLEOTIDE SEQUENCE</scope>
    <source>
        <strain evidence="4">PHK-P5</strain>
    </source>
</reference>
<evidence type="ECO:0000259" key="3">
    <source>
        <dbReference type="Pfam" id="PF05175"/>
    </source>
</evidence>
<keyword evidence="2" id="KW-0949">S-adenosyl-L-methionine</keyword>
<dbReference type="PANTHER" id="PTHR47739:SF1">
    <property type="entry name" value="TRNA1(VAL) (ADENINE(37)-N6)-METHYLTRANSFERASE"/>
    <property type="match status" value="1"/>
</dbReference>
<dbReference type="GO" id="GO:0008168">
    <property type="term" value="F:methyltransferase activity"/>
    <property type="evidence" value="ECO:0007669"/>
    <property type="project" value="UniProtKB-KW"/>
</dbReference>
<dbReference type="InterPro" id="IPR007848">
    <property type="entry name" value="Small_mtfrase_dom"/>
</dbReference>
<dbReference type="Gene3D" id="3.40.50.150">
    <property type="entry name" value="Vaccinia Virus protein VP39"/>
    <property type="match status" value="1"/>
</dbReference>
<dbReference type="InterPro" id="IPR029063">
    <property type="entry name" value="SAM-dependent_MTases_sf"/>
</dbReference>
<feature type="domain" description="Methyltransferase small" evidence="3">
    <location>
        <begin position="32"/>
        <end position="139"/>
    </location>
</feature>
<keyword evidence="1 4" id="KW-0808">Transferase</keyword>
<dbReference type="InterPro" id="IPR050210">
    <property type="entry name" value="tRNA_Adenine-N(6)_MTase"/>
</dbReference>
<sequence length="278" mass="30239">MTGLQITIDGFLGNKLKIKQPHNGFRAGSDAVLLASAVETTGAISVLDVGCGVGTAGLCLLHRLPEATLWGLEVQPDLAELGRENAALNDLSARTHILRADMADRTVFRKIQGPDNKPFLEAGFDHVITNPPFYEKGRAQSAQSTTKTLAHIESNVDLAAWLQFCVARVRSKGKVTVIHRTDRLAEILSVLSGQCGSLRVIPLWPDAESSAKRVIVQALKGGKGPLELKNGLILHDGDGLPTHPAELILRHGPLLIMRRVENTCRYRSNPYFNAHENI</sequence>
<dbReference type="Pfam" id="PF05175">
    <property type="entry name" value="MTS"/>
    <property type="match status" value="1"/>
</dbReference>
<dbReference type="SUPFAM" id="SSF53335">
    <property type="entry name" value="S-adenosyl-L-methionine-dependent methyltransferases"/>
    <property type="match status" value="1"/>
</dbReference>
<organism evidence="4 5">
    <name type="scientific">Sneathiella marina</name>
    <dbReference type="NCBI Taxonomy" id="2950108"/>
    <lineage>
        <taxon>Bacteria</taxon>
        <taxon>Pseudomonadati</taxon>
        <taxon>Pseudomonadota</taxon>
        <taxon>Alphaproteobacteria</taxon>
        <taxon>Sneathiellales</taxon>
        <taxon>Sneathiellaceae</taxon>
        <taxon>Sneathiella</taxon>
    </lineage>
</organism>